<evidence type="ECO:0000313" key="2">
    <source>
        <dbReference type="Proteomes" id="UP000324974"/>
    </source>
</evidence>
<dbReference type="Proteomes" id="UP000324974">
    <property type="component" value="Chromosome"/>
</dbReference>
<organism evidence="1 2">
    <name type="scientific">Limnoglobus roseus</name>
    <dbReference type="NCBI Taxonomy" id="2598579"/>
    <lineage>
        <taxon>Bacteria</taxon>
        <taxon>Pseudomonadati</taxon>
        <taxon>Planctomycetota</taxon>
        <taxon>Planctomycetia</taxon>
        <taxon>Gemmatales</taxon>
        <taxon>Gemmataceae</taxon>
        <taxon>Limnoglobus</taxon>
    </lineage>
</organism>
<protein>
    <submittedName>
        <fullName evidence="1">Uncharacterized protein</fullName>
    </submittedName>
</protein>
<proteinExistence type="predicted"/>
<dbReference type="AlphaFoldDB" id="A0A5C1AN96"/>
<dbReference type="EMBL" id="CP042425">
    <property type="protein sequence ID" value="QEL20460.1"/>
    <property type="molecule type" value="Genomic_DNA"/>
</dbReference>
<dbReference type="RefSeq" id="WP_149114763.1">
    <property type="nucleotide sequence ID" value="NZ_CP042425.1"/>
</dbReference>
<reference evidence="2" key="1">
    <citation type="submission" date="2019-08" db="EMBL/GenBank/DDBJ databases">
        <title>Limnoglobus roseus gen. nov., sp. nov., a novel freshwater planctomycete with a giant genome from the family Gemmataceae.</title>
        <authorList>
            <person name="Kulichevskaya I.S."/>
            <person name="Naumoff D.G."/>
            <person name="Miroshnikov K."/>
            <person name="Ivanova A."/>
            <person name="Philippov D.A."/>
            <person name="Hakobyan A."/>
            <person name="Rijpstra I.C."/>
            <person name="Sinninghe Damste J.S."/>
            <person name="Liesack W."/>
            <person name="Dedysh S.N."/>
        </authorList>
    </citation>
    <scope>NUCLEOTIDE SEQUENCE [LARGE SCALE GENOMIC DNA]</scope>
    <source>
        <strain evidence="2">PX52</strain>
    </source>
</reference>
<accession>A0A5C1AN96</accession>
<dbReference type="KEGG" id="lrs:PX52LOC_07561"/>
<name>A0A5C1AN96_9BACT</name>
<gene>
    <name evidence="1" type="ORF">PX52LOC_07561</name>
</gene>
<evidence type="ECO:0000313" key="1">
    <source>
        <dbReference type="EMBL" id="QEL20460.1"/>
    </source>
</evidence>
<sequence>MTSDRAEEERDEWCFEFNVSSERLVHQSEADRLLDEAIHWAGAHRLGVGGSYKPASAEVNNACVSWAFRFGLCASEDEQLIPRESASDLWDLLSAVCQHRGFICTGGFRAFTAEELGEGL</sequence>
<keyword evidence="2" id="KW-1185">Reference proteome</keyword>